<dbReference type="PANTHER" id="PTHR30629">
    <property type="entry name" value="PROPHAGE INTEGRASE"/>
    <property type="match status" value="1"/>
</dbReference>
<keyword evidence="4" id="KW-0233">DNA recombination</keyword>
<dbReference type="EMBL" id="BBJS01000023">
    <property type="protein sequence ID" value="GAN13669.1"/>
    <property type="molecule type" value="Genomic_DNA"/>
</dbReference>
<keyword evidence="3 5" id="KW-0238">DNA-binding</keyword>
<dbReference type="Gene3D" id="1.10.443.10">
    <property type="entry name" value="Intergrase catalytic core"/>
    <property type="match status" value="1"/>
</dbReference>
<evidence type="ECO:0000256" key="2">
    <source>
        <dbReference type="ARBA" id="ARBA00022908"/>
    </source>
</evidence>
<protein>
    <submittedName>
        <fullName evidence="8">DNA, contig: SP623</fullName>
    </submittedName>
</protein>
<keyword evidence="2" id="KW-0229">DNA integration</keyword>
<dbReference type="InterPro" id="IPR025166">
    <property type="entry name" value="Integrase_DNA_bind_dom"/>
</dbReference>
<dbReference type="InterPro" id="IPR013762">
    <property type="entry name" value="Integrase-like_cat_sf"/>
</dbReference>
<dbReference type="InterPro" id="IPR002104">
    <property type="entry name" value="Integrase_catalytic"/>
</dbReference>
<dbReference type="SUPFAM" id="SSF56349">
    <property type="entry name" value="DNA breaking-rejoining enzymes"/>
    <property type="match status" value="1"/>
</dbReference>
<dbReference type="GO" id="GO:0015074">
    <property type="term" value="P:DNA integration"/>
    <property type="evidence" value="ECO:0007669"/>
    <property type="project" value="UniProtKB-KW"/>
</dbReference>
<gene>
    <name evidence="8" type="ORF">SP6_23_00690</name>
</gene>
<comment type="similarity">
    <text evidence="1">Belongs to the 'phage' integrase family.</text>
</comment>
<dbReference type="Pfam" id="PF00589">
    <property type="entry name" value="Phage_integrase"/>
    <property type="match status" value="1"/>
</dbReference>
<dbReference type="PROSITE" id="PS51898">
    <property type="entry name" value="TYR_RECOMBINASE"/>
    <property type="match status" value="1"/>
</dbReference>
<dbReference type="Pfam" id="PF22022">
    <property type="entry name" value="Phage_int_M"/>
    <property type="match status" value="1"/>
</dbReference>
<dbReference type="Gene3D" id="3.30.160.390">
    <property type="entry name" value="Integrase, DNA-binding domain"/>
    <property type="match status" value="1"/>
</dbReference>
<evidence type="ECO:0000313" key="9">
    <source>
        <dbReference type="Proteomes" id="UP000032025"/>
    </source>
</evidence>
<organism evidence="8 9">
    <name type="scientific">Sphingomonas paucimobilis NBRC 13935</name>
    <dbReference type="NCBI Taxonomy" id="1219050"/>
    <lineage>
        <taxon>Bacteria</taxon>
        <taxon>Pseudomonadati</taxon>
        <taxon>Pseudomonadota</taxon>
        <taxon>Alphaproteobacteria</taxon>
        <taxon>Sphingomonadales</taxon>
        <taxon>Sphingomonadaceae</taxon>
        <taxon>Sphingomonas</taxon>
    </lineage>
</organism>
<dbReference type="GO" id="GO:0003677">
    <property type="term" value="F:DNA binding"/>
    <property type="evidence" value="ECO:0007669"/>
    <property type="project" value="UniProtKB-UniRule"/>
</dbReference>
<evidence type="ECO:0000259" key="6">
    <source>
        <dbReference type="PROSITE" id="PS51898"/>
    </source>
</evidence>
<evidence type="ECO:0000259" key="7">
    <source>
        <dbReference type="PROSITE" id="PS51900"/>
    </source>
</evidence>
<dbReference type="AlphaFoldDB" id="A0A0C9N2B2"/>
<dbReference type="GO" id="GO:0006310">
    <property type="term" value="P:DNA recombination"/>
    <property type="evidence" value="ECO:0007669"/>
    <property type="project" value="UniProtKB-KW"/>
</dbReference>
<comment type="caution">
    <text evidence="8">The sequence shown here is derived from an EMBL/GenBank/DDBJ whole genome shotgun (WGS) entry which is preliminary data.</text>
</comment>
<evidence type="ECO:0000256" key="1">
    <source>
        <dbReference type="ARBA" id="ARBA00008857"/>
    </source>
</evidence>
<accession>A0A0C9N2B2</accession>
<feature type="domain" description="Core-binding (CB)" evidence="7">
    <location>
        <begin position="98"/>
        <end position="179"/>
    </location>
</feature>
<dbReference type="CDD" id="cd00801">
    <property type="entry name" value="INT_P4_C"/>
    <property type="match status" value="1"/>
</dbReference>
<dbReference type="Proteomes" id="UP000032025">
    <property type="component" value="Unassembled WGS sequence"/>
</dbReference>
<dbReference type="Pfam" id="PF13356">
    <property type="entry name" value="Arm-DNA-bind_3"/>
    <property type="match status" value="1"/>
</dbReference>
<name>A0A0C9N2B2_SPHPI</name>
<reference evidence="8 9" key="1">
    <citation type="submission" date="2014-08" db="EMBL/GenBank/DDBJ databases">
        <title>Whole genome shotgun sequence of Sphingomonas paucimobilis NBRC 13935.</title>
        <authorList>
            <person name="Hosoyama A."/>
            <person name="Hashimoto M."/>
            <person name="Hosoyama Y."/>
            <person name="Noguchi M."/>
            <person name="Uohara A."/>
            <person name="Ohji S."/>
            <person name="Katano-Makiyama Y."/>
            <person name="Ichikawa N."/>
            <person name="Kimura A."/>
            <person name="Yamazoe A."/>
            <person name="Fujita N."/>
        </authorList>
    </citation>
    <scope>NUCLEOTIDE SEQUENCE [LARGE SCALE GENOMIC DNA]</scope>
    <source>
        <strain evidence="8 9">NBRC 13935</strain>
    </source>
</reference>
<dbReference type="InterPro" id="IPR011010">
    <property type="entry name" value="DNA_brk_join_enz"/>
</dbReference>
<dbReference type="InterPro" id="IPR050808">
    <property type="entry name" value="Phage_Integrase"/>
</dbReference>
<evidence type="ECO:0000313" key="8">
    <source>
        <dbReference type="EMBL" id="GAN13669.1"/>
    </source>
</evidence>
<dbReference type="InterPro" id="IPR010998">
    <property type="entry name" value="Integrase_recombinase_N"/>
</dbReference>
<dbReference type="RefSeq" id="WP_037569746.1">
    <property type="nucleotide sequence ID" value="NZ_BBJS01000023.1"/>
</dbReference>
<dbReference type="GeneID" id="78527328"/>
<dbReference type="PROSITE" id="PS51900">
    <property type="entry name" value="CB"/>
    <property type="match status" value="1"/>
</dbReference>
<dbReference type="InterPro" id="IPR053876">
    <property type="entry name" value="Phage_int_M"/>
</dbReference>
<dbReference type="PANTHER" id="PTHR30629:SF9">
    <property type="entry name" value="PROTEIN INTB-RELATED"/>
    <property type="match status" value="1"/>
</dbReference>
<evidence type="ECO:0000256" key="5">
    <source>
        <dbReference type="PROSITE-ProRule" id="PRU01248"/>
    </source>
</evidence>
<keyword evidence="9" id="KW-1185">Reference proteome</keyword>
<evidence type="ECO:0000256" key="3">
    <source>
        <dbReference type="ARBA" id="ARBA00023125"/>
    </source>
</evidence>
<proteinExistence type="inferred from homology"/>
<feature type="domain" description="Tyr recombinase" evidence="6">
    <location>
        <begin position="202"/>
        <end position="385"/>
    </location>
</feature>
<dbReference type="InterPro" id="IPR044068">
    <property type="entry name" value="CB"/>
</dbReference>
<dbReference type="Gene3D" id="1.10.150.130">
    <property type="match status" value="1"/>
</dbReference>
<dbReference type="InterPro" id="IPR038488">
    <property type="entry name" value="Integrase_DNA-bd_sf"/>
</dbReference>
<sequence>MPLSDTAIRSAKPSAAAKKLTDEKGLYLLLTPTGGKLWKLKYRFAGKEKKLSFGSYPEVSLKEARQRRDDARSLLATGIDPGEAKRAKVEAQEESSRNTFGVIAGEYLDHMSRDGRAAVTIGKARWLFSLLEGDLASRPVADIKPAELLKTLRKVEAAGHYETARRMRSLASRIFRFAVASSRAESDPTALLRGALVAPKVRHHSAITDWPRAGALMRAINNYDGQPLTKLALQLTPHVFVRPGELRRAEWHEFDLEQSVWTIPAEKMKMGRPHRVPLSRQARSILIACRALSGRQTYVFSSLYPGTRPMSENTINAALRRLGYSSDEMTAHGFRSMASTLLNESGQWSADAIERALAHQDSSMVRAAYHRGEHWDERVKMAQWWSDELDRACATQGQIAVNQQTT</sequence>
<evidence type="ECO:0000256" key="4">
    <source>
        <dbReference type="ARBA" id="ARBA00023172"/>
    </source>
</evidence>